<feature type="compositionally biased region" description="Basic and acidic residues" evidence="1">
    <location>
        <begin position="437"/>
        <end position="451"/>
    </location>
</feature>
<evidence type="ECO:0000313" key="2">
    <source>
        <dbReference type="EMBL" id="GGJ56607.1"/>
    </source>
</evidence>
<reference evidence="2" key="1">
    <citation type="journal article" date="2014" name="Int. J. Syst. Evol. Microbiol.">
        <title>Complete genome sequence of Corynebacterium casei LMG S-19264T (=DSM 44701T), isolated from a smear-ripened cheese.</title>
        <authorList>
            <consortium name="US DOE Joint Genome Institute (JGI-PGF)"/>
            <person name="Walter F."/>
            <person name="Albersmeier A."/>
            <person name="Kalinowski J."/>
            <person name="Ruckert C."/>
        </authorList>
    </citation>
    <scope>NUCLEOTIDE SEQUENCE</scope>
    <source>
        <strain evidence="2">CGMCC 4.7272</strain>
    </source>
</reference>
<evidence type="ECO:0008006" key="4">
    <source>
        <dbReference type="Google" id="ProtNLM"/>
    </source>
</evidence>
<dbReference type="RefSeq" id="WP_189150734.1">
    <property type="nucleotide sequence ID" value="NZ_BAABER010000024.1"/>
</dbReference>
<organism evidence="2 3">
    <name type="scientific">Streptomyces lacrimifluminis</name>
    <dbReference type="NCBI Taxonomy" id="1500077"/>
    <lineage>
        <taxon>Bacteria</taxon>
        <taxon>Bacillati</taxon>
        <taxon>Actinomycetota</taxon>
        <taxon>Actinomycetes</taxon>
        <taxon>Kitasatosporales</taxon>
        <taxon>Streptomycetaceae</taxon>
        <taxon>Streptomyces</taxon>
    </lineage>
</organism>
<dbReference type="EMBL" id="BMMU01000026">
    <property type="protein sequence ID" value="GGJ56607.1"/>
    <property type="molecule type" value="Genomic_DNA"/>
</dbReference>
<evidence type="ECO:0000256" key="1">
    <source>
        <dbReference type="SAM" id="MobiDB-lite"/>
    </source>
</evidence>
<feature type="region of interest" description="Disordered" evidence="1">
    <location>
        <begin position="1"/>
        <end position="21"/>
    </location>
</feature>
<keyword evidence="3" id="KW-1185">Reference proteome</keyword>
<sequence length="459" mass="48632">MAAVTNGQPRSPGRGAGGADKALSSALGDVGCSYASLAHRVNELGRRQDADTTHDKASVTRWLQGRQPRGGTPELIAPVRCERPARPLTPADLGFVPDRQRPAVGRALLYGEDVAGVLTSPQHEWSLWLLERDGTEGAGGSDGAGGIRAVPVAVPPPGCAGSVEQVHTMIGMFDETNNHYGGGGVRTSVVHHLSTEIIPMRQRRGVAPVRPRELFAAAARLAAMAGCGSYDAGEYGPARRSRTQGPRLGAQGRDRVLGGQILADLSPLATSLGRPDEGGCPARAGLATARGSGTPPGLMRRYAVAARGHAALGRTRETSDALLAVERQPAASRGSAQESPRVRFLDHHCLEAGSAVCFRDLGWAAQAEETVTQSVRARADRRRRQAISRSVQATALPRQHRLGEALGTATRAFDALSAVHSERSIQALRDFRGRLAPHRDEPMAQEFERRSRPVLGAVA</sequence>
<dbReference type="Proteomes" id="UP000625682">
    <property type="component" value="Unassembled WGS sequence"/>
</dbReference>
<proteinExistence type="predicted"/>
<name>A0A917P2U4_9ACTN</name>
<feature type="region of interest" description="Disordered" evidence="1">
    <location>
        <begin position="437"/>
        <end position="459"/>
    </location>
</feature>
<protein>
    <recommendedName>
        <fullName evidence="4">Transcriptional regulator</fullName>
    </recommendedName>
</protein>
<evidence type="ECO:0000313" key="3">
    <source>
        <dbReference type="Proteomes" id="UP000625682"/>
    </source>
</evidence>
<gene>
    <name evidence="2" type="ORF">GCM10012282_62120</name>
</gene>
<accession>A0A917P2U4</accession>
<comment type="caution">
    <text evidence="2">The sequence shown here is derived from an EMBL/GenBank/DDBJ whole genome shotgun (WGS) entry which is preliminary data.</text>
</comment>
<reference evidence="2" key="2">
    <citation type="submission" date="2020-09" db="EMBL/GenBank/DDBJ databases">
        <authorList>
            <person name="Sun Q."/>
            <person name="Zhou Y."/>
        </authorList>
    </citation>
    <scope>NUCLEOTIDE SEQUENCE</scope>
    <source>
        <strain evidence="2">CGMCC 4.7272</strain>
    </source>
</reference>
<dbReference type="AlphaFoldDB" id="A0A917P2U4"/>